<keyword evidence="4 6" id="KW-1133">Transmembrane helix</keyword>
<gene>
    <name evidence="8" type="ORF">GQF63_14645</name>
</gene>
<evidence type="ECO:0000256" key="6">
    <source>
        <dbReference type="SAM" id="Phobius"/>
    </source>
</evidence>
<feature type="domain" description="EamA" evidence="7">
    <location>
        <begin position="154"/>
        <end position="283"/>
    </location>
</feature>
<dbReference type="Pfam" id="PF00892">
    <property type="entry name" value="EamA"/>
    <property type="match status" value="2"/>
</dbReference>
<dbReference type="InterPro" id="IPR000620">
    <property type="entry name" value="EamA_dom"/>
</dbReference>
<evidence type="ECO:0000256" key="4">
    <source>
        <dbReference type="ARBA" id="ARBA00022989"/>
    </source>
</evidence>
<evidence type="ECO:0000256" key="5">
    <source>
        <dbReference type="ARBA" id="ARBA00023136"/>
    </source>
</evidence>
<evidence type="ECO:0000259" key="7">
    <source>
        <dbReference type="Pfam" id="PF00892"/>
    </source>
</evidence>
<dbReference type="PANTHER" id="PTHR32322:SF18">
    <property type="entry name" value="S-ADENOSYLMETHIONINE_S-ADENOSYLHOMOCYSTEINE TRANSPORTER"/>
    <property type="match status" value="1"/>
</dbReference>
<feature type="transmembrane region" description="Helical" evidence="6">
    <location>
        <begin position="153"/>
        <end position="169"/>
    </location>
</feature>
<feature type="domain" description="EamA" evidence="7">
    <location>
        <begin position="4"/>
        <end position="146"/>
    </location>
</feature>
<feature type="transmembrane region" description="Helical" evidence="6">
    <location>
        <begin position="179"/>
        <end position="198"/>
    </location>
</feature>
<organism evidence="8 9">
    <name type="scientific">Sphingobacterium humi</name>
    <dbReference type="NCBI Taxonomy" id="1796905"/>
    <lineage>
        <taxon>Bacteria</taxon>
        <taxon>Pseudomonadati</taxon>
        <taxon>Bacteroidota</taxon>
        <taxon>Sphingobacteriia</taxon>
        <taxon>Sphingobacteriales</taxon>
        <taxon>Sphingobacteriaceae</taxon>
        <taxon>Sphingobacterium</taxon>
    </lineage>
</organism>
<proteinExistence type="predicted"/>
<comment type="subcellular location">
    <subcellularLocation>
        <location evidence="1">Cell membrane</location>
        <topology evidence="1">Multi-pass membrane protein</topology>
    </subcellularLocation>
</comment>
<keyword evidence="3 6" id="KW-0812">Transmembrane</keyword>
<dbReference type="Proteomes" id="UP000435036">
    <property type="component" value="Unassembled WGS sequence"/>
</dbReference>
<dbReference type="OrthoDB" id="369870at2"/>
<feature type="transmembrane region" description="Helical" evidence="6">
    <location>
        <begin position="74"/>
        <end position="94"/>
    </location>
</feature>
<dbReference type="InterPro" id="IPR037185">
    <property type="entry name" value="EmrE-like"/>
</dbReference>
<dbReference type="GO" id="GO:0005886">
    <property type="term" value="C:plasma membrane"/>
    <property type="evidence" value="ECO:0007669"/>
    <property type="project" value="UniProtKB-SubCell"/>
</dbReference>
<dbReference type="RefSeq" id="WP_160369991.1">
    <property type="nucleotide sequence ID" value="NZ_WSQA01000012.1"/>
</dbReference>
<evidence type="ECO:0000256" key="1">
    <source>
        <dbReference type="ARBA" id="ARBA00004651"/>
    </source>
</evidence>
<dbReference type="EMBL" id="WSQA01000012">
    <property type="protein sequence ID" value="MVZ63267.1"/>
    <property type="molecule type" value="Genomic_DNA"/>
</dbReference>
<feature type="transmembrane region" description="Helical" evidence="6">
    <location>
        <begin position="34"/>
        <end position="53"/>
    </location>
</feature>
<feature type="transmembrane region" description="Helical" evidence="6">
    <location>
        <begin position="106"/>
        <end position="123"/>
    </location>
</feature>
<keyword evidence="2" id="KW-1003">Cell membrane</keyword>
<reference evidence="8 9" key="1">
    <citation type="submission" date="2019-12" db="EMBL/GenBank/DDBJ databases">
        <authorList>
            <person name="Dong K."/>
        </authorList>
    </citation>
    <scope>NUCLEOTIDE SEQUENCE [LARGE SCALE GENOMIC DNA]</scope>
    <source>
        <strain evidence="8 9">JCM 31225</strain>
    </source>
</reference>
<sequence>MRYYTSALLGFIIWGTFALVLKPLSDFAALDILIHRVIFAALAIAIACFLFRRKQTLTSIQYIKTLDKKMKGKLLLNVLASAVFLGLNWFLFIYVMNAVSVNATSLAYLICPIVTTILARIFLKEHLNNGQWLAVLLAIASCIVLAYGHFMDLLYSLMVAMTYAIYLVLQKNSFKLDKFFALTIHIVMSMILLLPIVGMVDTSVAKPTSFYQLIFIIAVGYTIIPLFLNNYALKLLDSSVVGILMYLNPIISFFLAVLYYQEPINTQQIIAFSMIMLAVVIFNIAYLYERNRKLGIKTA</sequence>
<dbReference type="SUPFAM" id="SSF103481">
    <property type="entry name" value="Multidrug resistance efflux transporter EmrE"/>
    <property type="match status" value="2"/>
</dbReference>
<feature type="transmembrane region" description="Helical" evidence="6">
    <location>
        <begin position="266"/>
        <end position="288"/>
    </location>
</feature>
<comment type="caution">
    <text evidence="8">The sequence shown here is derived from an EMBL/GenBank/DDBJ whole genome shotgun (WGS) entry which is preliminary data.</text>
</comment>
<feature type="transmembrane region" description="Helical" evidence="6">
    <location>
        <begin position="130"/>
        <end position="147"/>
    </location>
</feature>
<evidence type="ECO:0000313" key="9">
    <source>
        <dbReference type="Proteomes" id="UP000435036"/>
    </source>
</evidence>
<accession>A0A6N8L1T4</accession>
<dbReference type="AlphaFoldDB" id="A0A6N8L1T4"/>
<evidence type="ECO:0000256" key="3">
    <source>
        <dbReference type="ARBA" id="ARBA00022692"/>
    </source>
</evidence>
<keyword evidence="9" id="KW-1185">Reference proteome</keyword>
<name>A0A6N8L1T4_9SPHI</name>
<feature type="transmembrane region" description="Helical" evidence="6">
    <location>
        <begin position="210"/>
        <end position="228"/>
    </location>
</feature>
<protein>
    <submittedName>
        <fullName evidence="8">EamA family transporter</fullName>
    </submittedName>
</protein>
<evidence type="ECO:0000256" key="2">
    <source>
        <dbReference type="ARBA" id="ARBA00022475"/>
    </source>
</evidence>
<dbReference type="PANTHER" id="PTHR32322">
    <property type="entry name" value="INNER MEMBRANE TRANSPORTER"/>
    <property type="match status" value="1"/>
</dbReference>
<feature type="transmembrane region" description="Helical" evidence="6">
    <location>
        <begin position="240"/>
        <end position="260"/>
    </location>
</feature>
<keyword evidence="5 6" id="KW-0472">Membrane</keyword>
<dbReference type="InterPro" id="IPR050638">
    <property type="entry name" value="AA-Vitamin_Transporters"/>
</dbReference>
<evidence type="ECO:0000313" key="8">
    <source>
        <dbReference type="EMBL" id="MVZ63267.1"/>
    </source>
</evidence>